<dbReference type="InterPro" id="IPR036390">
    <property type="entry name" value="WH_DNA-bd_sf"/>
</dbReference>
<dbReference type="EMBL" id="JAAMAY010000012">
    <property type="protein sequence ID" value="NTC27954.1"/>
    <property type="molecule type" value="Genomic_DNA"/>
</dbReference>
<dbReference type="PROSITE" id="PS51459">
    <property type="entry name" value="FIDO"/>
    <property type="match status" value="1"/>
</dbReference>
<dbReference type="InterPro" id="IPR001845">
    <property type="entry name" value="HTH_ArsR_DNA-bd_dom"/>
</dbReference>
<dbReference type="Gene3D" id="1.10.10.10">
    <property type="entry name" value="Winged helix-like DNA-binding domain superfamily/Winged helix DNA-binding domain"/>
    <property type="match status" value="1"/>
</dbReference>
<protein>
    <submittedName>
        <fullName evidence="5">Fic family protein</fullName>
    </submittedName>
</protein>
<feature type="binding site" evidence="2">
    <location>
        <begin position="247"/>
        <end position="248"/>
    </location>
    <ligand>
        <name>ATP</name>
        <dbReference type="ChEBI" id="CHEBI:30616"/>
    </ligand>
</feature>
<evidence type="ECO:0000313" key="5">
    <source>
        <dbReference type="EMBL" id="NTC27954.1"/>
    </source>
</evidence>
<evidence type="ECO:0000259" key="4">
    <source>
        <dbReference type="PROSITE" id="PS51459"/>
    </source>
</evidence>
<dbReference type="PANTHER" id="PTHR13504">
    <property type="entry name" value="FIDO DOMAIN-CONTAINING PROTEIN DDB_G0283145"/>
    <property type="match status" value="1"/>
</dbReference>
<accession>A0AA44J7S9</accession>
<comment type="caution">
    <text evidence="5">The sequence shown here is derived from an EMBL/GenBank/DDBJ whole genome shotgun (WGS) entry which is preliminary data.</text>
</comment>
<dbReference type="PROSITE" id="PS50987">
    <property type="entry name" value="HTH_ARSR_2"/>
    <property type="match status" value="1"/>
</dbReference>
<evidence type="ECO:0000256" key="2">
    <source>
        <dbReference type="PIRSR" id="PIRSR640198-2"/>
    </source>
</evidence>
<feature type="domain" description="HTH arsR-type" evidence="3">
    <location>
        <begin position="279"/>
        <end position="357"/>
    </location>
</feature>
<evidence type="ECO:0000259" key="3">
    <source>
        <dbReference type="PROSITE" id="PS50987"/>
    </source>
</evidence>
<keyword evidence="2" id="KW-0067">ATP-binding</keyword>
<dbReference type="GO" id="GO:0003700">
    <property type="term" value="F:DNA-binding transcription factor activity"/>
    <property type="evidence" value="ECO:0007669"/>
    <property type="project" value="InterPro"/>
</dbReference>
<dbReference type="AlphaFoldDB" id="A0AA44J7S9"/>
<evidence type="ECO:0000313" key="6">
    <source>
        <dbReference type="Proteomes" id="UP000702952"/>
    </source>
</evidence>
<dbReference type="Proteomes" id="UP000702952">
    <property type="component" value="Unassembled WGS sequence"/>
</dbReference>
<dbReference type="GO" id="GO:0005524">
    <property type="term" value="F:ATP binding"/>
    <property type="evidence" value="ECO:0007669"/>
    <property type="project" value="UniProtKB-KW"/>
</dbReference>
<dbReference type="InterPro" id="IPR036388">
    <property type="entry name" value="WH-like_DNA-bd_sf"/>
</dbReference>
<dbReference type="InterPro" id="IPR036597">
    <property type="entry name" value="Fido-like_dom_sf"/>
</dbReference>
<dbReference type="PANTHER" id="PTHR13504:SF38">
    <property type="entry name" value="FIDO DOMAIN-CONTAINING PROTEIN"/>
    <property type="match status" value="1"/>
</dbReference>
<dbReference type="SUPFAM" id="SSF140931">
    <property type="entry name" value="Fic-like"/>
    <property type="match status" value="1"/>
</dbReference>
<dbReference type="Gene3D" id="1.10.3290.10">
    <property type="entry name" value="Fido-like domain"/>
    <property type="match status" value="1"/>
</dbReference>
<dbReference type="Pfam" id="PF02661">
    <property type="entry name" value="Fic"/>
    <property type="match status" value="1"/>
</dbReference>
<sequence length="357" mass="40783">MRMDGQMEFLNTATVRITPEILSLIAEIDEFKGAWRAIGRIAPERLSSLRRVATIESVGSSTRIEGARLTDREVEKLLANIRLGSFTTRDEQEVAGYAEVMETIFSAYEAISFTENHIRQLHRDLLAHSTKDERHRGAYKTLSNNVEAFNGQGESLGIVFETASPFDTPRRMEELIAWLDEQGREKRLHPLLVVAIFVVVFLEIHPFQDGNGRLSRILTTLLLLRAGYAYVPYSSLESIIEQSKESYYISLRRTQGTIRNTDPDWNPWIEFFLRALHRQKTRLEKKMERERIILADMPELSVTLLELAREHGRITVAEAARFTDASRHTIKDHLKALVDQGHLVLHGAGRGAWYGLS</sequence>
<dbReference type="InterPro" id="IPR040198">
    <property type="entry name" value="Fido_containing"/>
</dbReference>
<reference evidence="5" key="1">
    <citation type="journal article" date="2020" name="Science">
        <title>Unexpected conservation and global transmission of agrobacterial virulence plasmids.</title>
        <authorList>
            <person name="Weisberg A.J."/>
            <person name="Davis E.W. 2nd"/>
            <person name="Tabima J."/>
            <person name="Belcher M.S."/>
            <person name="Miller M."/>
            <person name="Kuo C.H."/>
            <person name="Loper J.E."/>
            <person name="Grunwald N.J."/>
            <person name="Putnam M.L."/>
            <person name="Chang J.H."/>
        </authorList>
    </citation>
    <scope>NUCLEOTIDE SEQUENCE</scope>
    <source>
        <strain evidence="5">17-1853-1a</strain>
    </source>
</reference>
<organism evidence="5 6">
    <name type="scientific">Agrobacterium tumefaciens</name>
    <dbReference type="NCBI Taxonomy" id="358"/>
    <lineage>
        <taxon>Bacteria</taxon>
        <taxon>Pseudomonadati</taxon>
        <taxon>Pseudomonadota</taxon>
        <taxon>Alphaproteobacteria</taxon>
        <taxon>Hyphomicrobiales</taxon>
        <taxon>Rhizobiaceae</taxon>
        <taxon>Rhizobium/Agrobacterium group</taxon>
        <taxon>Agrobacterium</taxon>
        <taxon>Agrobacterium tumefaciens complex</taxon>
    </lineage>
</organism>
<dbReference type="RefSeq" id="WP_065658964.1">
    <property type="nucleotide sequence ID" value="NZ_CP123840.1"/>
</dbReference>
<feature type="active site" evidence="1">
    <location>
        <position position="205"/>
    </location>
</feature>
<evidence type="ECO:0000256" key="1">
    <source>
        <dbReference type="PIRSR" id="PIRSR640198-1"/>
    </source>
</evidence>
<dbReference type="SUPFAM" id="SSF46785">
    <property type="entry name" value="Winged helix' DNA-binding domain"/>
    <property type="match status" value="1"/>
</dbReference>
<feature type="domain" description="Fido" evidence="4">
    <location>
        <begin position="113"/>
        <end position="274"/>
    </location>
</feature>
<keyword evidence="2" id="KW-0547">Nucleotide-binding</keyword>
<name>A0AA44J7S9_AGRTU</name>
<proteinExistence type="predicted"/>
<feature type="binding site" evidence="2">
    <location>
        <begin position="209"/>
        <end position="216"/>
    </location>
    <ligand>
        <name>ATP</name>
        <dbReference type="ChEBI" id="CHEBI:30616"/>
    </ligand>
</feature>
<gene>
    <name evidence="5" type="ORF">G6M46_07275</name>
</gene>
<dbReference type="InterPro" id="IPR003812">
    <property type="entry name" value="Fido"/>
</dbReference>